<protein>
    <recommendedName>
        <fullName evidence="3">alpha-glucosidase</fullName>
        <ecNumber evidence="3">3.2.1.20</ecNumber>
    </recommendedName>
    <alternativeName>
        <fullName evidence="10">Maltase</fullName>
    </alternativeName>
</protein>
<dbReference type="PROSITE" id="PS00707">
    <property type="entry name" value="GLYCOSYL_HYDROL_F31_2"/>
    <property type="match status" value="1"/>
</dbReference>
<feature type="region of interest" description="Disordered" evidence="11">
    <location>
        <begin position="564"/>
        <end position="656"/>
    </location>
</feature>
<dbReference type="Gene3D" id="2.60.40.1760">
    <property type="entry name" value="glycosyl hydrolase (family 31)"/>
    <property type="match status" value="1"/>
</dbReference>
<dbReference type="InterPro" id="IPR036852">
    <property type="entry name" value="Peptidase_S8/S53_dom_sf"/>
</dbReference>
<dbReference type="PANTHER" id="PTHR22762:SF133">
    <property type="entry name" value="P-TYPE DOMAIN-CONTAINING PROTEIN"/>
    <property type="match status" value="1"/>
</dbReference>
<dbReference type="Pfam" id="PF21365">
    <property type="entry name" value="Glyco_hydro_31_3rd"/>
    <property type="match status" value="1"/>
</dbReference>
<dbReference type="InterPro" id="IPR012501">
    <property type="entry name" value="Vps54_C"/>
</dbReference>
<feature type="compositionally biased region" description="Polar residues" evidence="11">
    <location>
        <begin position="603"/>
        <end position="655"/>
    </location>
</feature>
<dbReference type="Gene3D" id="2.60.40.1180">
    <property type="entry name" value="Golgi alpha-mannosidase II"/>
    <property type="match status" value="2"/>
</dbReference>
<dbReference type="InterPro" id="IPR030458">
    <property type="entry name" value="Glyco_hydro_31_AS"/>
</dbReference>
<dbReference type="InterPro" id="IPR025887">
    <property type="entry name" value="Glyco_hydro_31_N_dom"/>
</dbReference>
<feature type="compositionally biased region" description="Polar residues" evidence="11">
    <location>
        <begin position="564"/>
        <end position="574"/>
    </location>
</feature>
<name>A0ABR0DFM2_9LAMI</name>
<dbReference type="SUPFAM" id="SSF51445">
    <property type="entry name" value="(Trans)glycosidases"/>
    <property type="match status" value="1"/>
</dbReference>
<keyword evidence="7" id="KW-0720">Serine protease</keyword>
<dbReference type="EC" id="3.2.1.20" evidence="3"/>
<sequence>MHLVSFLPGGYAQENPDAITGVYIVTLKQAPTSHYYGDLRVKQGHHIKGNGSDRMSRLYKPSSRHSTTVYLKADKISRRREVSNVVLDFSVRTATTHTPQFLGLPQGAWVQEGGFETAGEGVVIGFIDTGIDPTHPSFSDNVPEKPYPVPSHFSGICEVTRDFPSGSCNRKLVGARHFAASAITRGIFNATQDYASPFDGDGHGTHTAATAAGNHGVAVVVAGITLEMPVEWLLVHKFIRASLHGAGNMDVSIATSTFSSNGRNDEVRLEEDRTSNFQDQLLPLVIGLLRTGKLPAVLRIYRDTLSSDIKTSVKTTVLNMPLESDSISGEGMVDTDGGGSSLGSRLRNLSPDGFLKLLEEIFHIVQTHLLRAYEVKRAIEWIMGNLNGHYAAASVAAAIAHGASAPETTHETDGHVSSFFPQSPQNATRVSSIQGRGYDAASPNLSKNFRADILRENAEALFAACDTAHGRWAKIVAIRSQIHPKLRLQDFLSVYNITQEFITSTERIGGRLGYSLRGTLQSQAKSFIDFQHESRMAKMRALLDQENWAEIDVPEEFQTIVTSMSCPESVSSGESDAAPDKMESSTNEVLSSSVGSPMAEVGPSNSSQHIEQPDSNGTSIDHMPNTNTDSSRPSAETENSSSDVSTSTHGNSASMNRGRPSLRMLYYRGVGYHMVNCGLYLVKMLSEYIEMNNFLHALSPQIVNHVAEILKLFNSRTAHLVLGANALQVSGLRSITARHLAMASQVISFTYAIIPEIRRILLLKVPETYKGLLQSEIDRVSTDYKNHRDEIHSKLVQIMRERLLVHLRSLPQIVDGWNRSEDTELQPSQFARSLTKEVGFLLRTLSKHLLEEDVQAIFGQVVILLHSQISDAFSQLEMSTPQAKSRLHCDIQHILGCIRSLPSDNLSKSSTPNWGLLDELGEDEEAPIGYGYDIQSSTVDPSGKVLTAYLKLINGTSGFGPDIQFLSLTARSYNNLIKFCIYSLETSDRLRIRITDAKNPRWEIPNDIIPRPPPSGKPLPPPLRHHQSPSPSLLSDPTSDLIFTLHNTTPFSFAVSRRSSGETLFNTNTSTTLIFKDQYIQLSSSLPPNNSNIYGLGEHTKSSFRLDHDQKLTLWNADISSASKDSNLYGSHPFYLDVRSPHGTSHGVLLLNSNGMDVVYTGDNITYKVIGGILDLYFFAGPTPETVIEQYTQLIGRPAPMPYWSFGFHQCRYGYKDVYDIEGVVANYSKAGIPLEVMWTDIDYMDSYRDFTLDPVNFPVDKMNKFVNALHKNGQKYVVIVDPGIGVNETYPTYVRGLKAGIFIQRNGVPYLGKVWPGPTYFPDFLNPSSEVFWTNEIKIFHELLPVDGIWIDMNELSNFVSSESNPNSTIDNPPYKINNGRPINDRTVPATSLHFGNVTEYNVHNLYGFLESRATNLALINVTGKRPFVLSRSTFVGSGKYAAHWTGDNAASWDDLAYSIPTILNFGLFGIPMVGADICGFLRDTNEELCNRWIQLGAFYPFSRDHSDKNSRRQELYLWDSVTKSAKKVLGLRYKLLPYLYTLMYKAHSKGTPIVRPLFFSFPNDTNTYGISSQFLLGKGVLISPVLKAGAVSVDAYFPTGNWFDLFNYSRSLSIKQGGANITLDAPLDHINVHIREGNILALQGEALTTQAARNTSFELLVAFSSKENSSGEVFLDDGEDLEMGSGDGTKWSSITFKSGIVSNKLTLESKVLNEGFALSRKWIIDKVTILGLGKGLNKIIGSELVSGLDRRKLAVKVEDTANGFVVLEISNVTVLIGKEFVLEITFAKEFLTF</sequence>
<evidence type="ECO:0000313" key="13">
    <source>
        <dbReference type="EMBL" id="KAK4488043.1"/>
    </source>
</evidence>
<gene>
    <name evidence="13" type="ORF">RD792_003784</name>
</gene>
<dbReference type="PANTHER" id="PTHR22762">
    <property type="entry name" value="ALPHA-GLUCOSIDASE"/>
    <property type="match status" value="1"/>
</dbReference>
<evidence type="ECO:0000256" key="11">
    <source>
        <dbReference type="SAM" id="MobiDB-lite"/>
    </source>
</evidence>
<dbReference type="Pfam" id="PF00082">
    <property type="entry name" value="Peptidase_S8"/>
    <property type="match status" value="1"/>
</dbReference>
<evidence type="ECO:0000313" key="14">
    <source>
        <dbReference type="Proteomes" id="UP001291926"/>
    </source>
</evidence>
<dbReference type="PRINTS" id="PR00723">
    <property type="entry name" value="SUBTILISIN"/>
</dbReference>
<dbReference type="Pfam" id="PF07928">
    <property type="entry name" value="Vps54"/>
    <property type="match status" value="1"/>
</dbReference>
<evidence type="ECO:0000256" key="6">
    <source>
        <dbReference type="ARBA" id="ARBA00022801"/>
    </source>
</evidence>
<dbReference type="EMBL" id="JAYDYQ010001088">
    <property type="protein sequence ID" value="KAK4488043.1"/>
    <property type="molecule type" value="Genomic_DNA"/>
</dbReference>
<dbReference type="Gene3D" id="6.10.250.860">
    <property type="match status" value="1"/>
</dbReference>
<dbReference type="SUPFAM" id="SSF51011">
    <property type="entry name" value="Glycosyl hydrolase domain"/>
    <property type="match status" value="1"/>
</dbReference>
<evidence type="ECO:0000256" key="9">
    <source>
        <dbReference type="ARBA" id="ARBA00023295"/>
    </source>
</evidence>
<organism evidence="13 14">
    <name type="scientific">Penstemon davidsonii</name>
    <dbReference type="NCBI Taxonomy" id="160366"/>
    <lineage>
        <taxon>Eukaryota</taxon>
        <taxon>Viridiplantae</taxon>
        <taxon>Streptophyta</taxon>
        <taxon>Embryophyta</taxon>
        <taxon>Tracheophyta</taxon>
        <taxon>Spermatophyta</taxon>
        <taxon>Magnoliopsida</taxon>
        <taxon>eudicotyledons</taxon>
        <taxon>Gunneridae</taxon>
        <taxon>Pentapetalae</taxon>
        <taxon>asterids</taxon>
        <taxon>lamiids</taxon>
        <taxon>Lamiales</taxon>
        <taxon>Plantaginaceae</taxon>
        <taxon>Cheloneae</taxon>
        <taxon>Penstemon</taxon>
    </lineage>
</organism>
<dbReference type="CDD" id="cd06602">
    <property type="entry name" value="GH31_MGAM_SI_GAA"/>
    <property type="match status" value="1"/>
</dbReference>
<dbReference type="Pfam" id="PF13802">
    <property type="entry name" value="Gal_mutarotas_2"/>
    <property type="match status" value="1"/>
</dbReference>
<comment type="caution">
    <text evidence="13">The sequence shown here is derived from an EMBL/GenBank/DDBJ whole genome shotgun (WGS) entry which is preliminary data.</text>
</comment>
<dbReference type="InterPro" id="IPR048395">
    <property type="entry name" value="Glyco_hydro_31_C"/>
</dbReference>
<feature type="compositionally biased region" description="Polar residues" evidence="11">
    <location>
        <begin position="584"/>
        <end position="595"/>
    </location>
</feature>
<dbReference type="PROSITE" id="PS50206">
    <property type="entry name" value="RHODANESE_3"/>
    <property type="match status" value="1"/>
</dbReference>
<evidence type="ECO:0000256" key="3">
    <source>
        <dbReference type="ARBA" id="ARBA00012741"/>
    </source>
</evidence>
<reference evidence="13 14" key="1">
    <citation type="journal article" date="2023" name="bioRxiv">
        <title>Genome report: Whole genome sequence and annotation of Penstemon davidsonii.</title>
        <authorList>
            <person name="Ostevik K.L."/>
            <person name="Alabady M."/>
            <person name="Zhang M."/>
            <person name="Rausher M.D."/>
        </authorList>
    </citation>
    <scope>NUCLEOTIDE SEQUENCE [LARGE SCALE GENOMIC DNA]</scope>
    <source>
        <strain evidence="13">DNT005</strain>
        <tissue evidence="13">Whole leaf</tissue>
    </source>
</reference>
<dbReference type="InterPro" id="IPR000322">
    <property type="entry name" value="Glyco_hydro_31_TIM"/>
</dbReference>
<keyword evidence="8" id="KW-0325">Glycoprotein</keyword>
<keyword evidence="14" id="KW-1185">Reference proteome</keyword>
<dbReference type="InterPro" id="IPR000209">
    <property type="entry name" value="Peptidase_S8/S53_dom"/>
</dbReference>
<evidence type="ECO:0000259" key="12">
    <source>
        <dbReference type="PROSITE" id="PS50206"/>
    </source>
</evidence>
<feature type="domain" description="Rhodanese" evidence="12">
    <location>
        <begin position="1212"/>
        <end position="1237"/>
    </location>
</feature>
<comment type="catalytic activity">
    <reaction evidence="1">
        <text>Hydrolysis of terminal, non-reducing (1-&gt;4)-linked alpha-D-glucose residues with release of alpha-D-glucose.</text>
        <dbReference type="EC" id="3.2.1.20"/>
    </reaction>
</comment>
<evidence type="ECO:0000256" key="4">
    <source>
        <dbReference type="ARBA" id="ARBA00022670"/>
    </source>
</evidence>
<dbReference type="SUPFAM" id="SSF52743">
    <property type="entry name" value="Subtilisin-like"/>
    <property type="match status" value="1"/>
</dbReference>
<evidence type="ECO:0000256" key="1">
    <source>
        <dbReference type="ARBA" id="ARBA00001657"/>
    </source>
</evidence>
<dbReference type="InterPro" id="IPR023827">
    <property type="entry name" value="Peptidase_S8_Asp-AS"/>
</dbReference>
<evidence type="ECO:0000256" key="2">
    <source>
        <dbReference type="ARBA" id="ARBA00007806"/>
    </source>
</evidence>
<dbReference type="PROSITE" id="PS00136">
    <property type="entry name" value="SUBTILASE_ASP"/>
    <property type="match status" value="1"/>
</dbReference>
<evidence type="ECO:0000256" key="8">
    <source>
        <dbReference type="ARBA" id="ARBA00023180"/>
    </source>
</evidence>
<keyword evidence="5" id="KW-0732">Signal</keyword>
<accession>A0ABR0DFM2</accession>
<dbReference type="PROSITE" id="PS00129">
    <property type="entry name" value="GLYCOSYL_HYDROL_F31_1"/>
    <property type="match status" value="1"/>
</dbReference>
<evidence type="ECO:0000256" key="7">
    <source>
        <dbReference type="ARBA" id="ARBA00022825"/>
    </source>
</evidence>
<keyword evidence="4" id="KW-0645">Protease</keyword>
<dbReference type="SUPFAM" id="SSF74650">
    <property type="entry name" value="Galactose mutarotase-like"/>
    <property type="match status" value="1"/>
</dbReference>
<evidence type="ECO:0000256" key="5">
    <source>
        <dbReference type="ARBA" id="ARBA00022729"/>
    </source>
</evidence>
<dbReference type="InterPro" id="IPR013780">
    <property type="entry name" value="Glyco_hydro_b"/>
</dbReference>
<keyword evidence="9" id="KW-0326">Glycosidase</keyword>
<dbReference type="CDD" id="cd14752">
    <property type="entry name" value="GH31_N"/>
    <property type="match status" value="1"/>
</dbReference>
<dbReference type="InterPro" id="IPR001763">
    <property type="entry name" value="Rhodanese-like_dom"/>
</dbReference>
<evidence type="ECO:0000256" key="10">
    <source>
        <dbReference type="ARBA" id="ARBA00041343"/>
    </source>
</evidence>
<dbReference type="InterPro" id="IPR011013">
    <property type="entry name" value="Gal_mutarotase_sf_dom"/>
</dbReference>
<feature type="region of interest" description="Disordered" evidence="11">
    <location>
        <begin position="1003"/>
        <end position="1034"/>
    </location>
</feature>
<dbReference type="InterPro" id="IPR015500">
    <property type="entry name" value="Peptidase_S8_subtilisin-rel"/>
</dbReference>
<keyword evidence="6" id="KW-0378">Hydrolase</keyword>
<dbReference type="InterPro" id="IPR017853">
    <property type="entry name" value="GH"/>
</dbReference>
<dbReference type="Gene3D" id="3.20.20.80">
    <property type="entry name" value="Glycosidases"/>
    <property type="match status" value="1"/>
</dbReference>
<proteinExistence type="inferred from homology"/>
<comment type="similarity">
    <text evidence="2">Belongs to the glycosyl hydrolase 31 family.</text>
</comment>
<dbReference type="Gene3D" id="3.40.50.200">
    <property type="entry name" value="Peptidase S8/S53 domain"/>
    <property type="match status" value="1"/>
</dbReference>
<feature type="compositionally biased region" description="Pro residues" evidence="11">
    <location>
        <begin position="1010"/>
        <end position="1022"/>
    </location>
</feature>
<dbReference type="Pfam" id="PF01055">
    <property type="entry name" value="Glyco_hydro_31_2nd"/>
    <property type="match status" value="1"/>
</dbReference>
<dbReference type="Proteomes" id="UP001291926">
    <property type="component" value="Unassembled WGS sequence"/>
</dbReference>
<dbReference type="InterPro" id="IPR030459">
    <property type="entry name" value="Glyco_hydro_31_CS"/>
</dbReference>